<keyword evidence="1 3" id="KW-0560">Oxidoreductase</keyword>
<gene>
    <name evidence="3" type="primary">ywrO_2</name>
    <name evidence="3" type="ORF">EHSB41UT_03047</name>
</gene>
<dbReference type="SUPFAM" id="SSF52218">
    <property type="entry name" value="Flavoproteins"/>
    <property type="match status" value="1"/>
</dbReference>
<keyword evidence="4" id="KW-1185">Reference proteome</keyword>
<dbReference type="PANTHER" id="PTHR47307:SF1">
    <property type="entry name" value="GLUTATHIONE-REGULATED POTASSIUM-EFFLUX SYSTEM ANCILLARY PROTEIN KEFG"/>
    <property type="match status" value="1"/>
</dbReference>
<reference evidence="3 4" key="1">
    <citation type="submission" date="2017-03" db="EMBL/GenBank/DDBJ databases">
        <authorList>
            <person name="Afonso C.L."/>
            <person name="Miller P.J."/>
            <person name="Scott M.A."/>
            <person name="Spackman E."/>
            <person name="Goraichik I."/>
            <person name="Dimitrov K.M."/>
            <person name="Suarez D.L."/>
            <person name="Swayne D.E."/>
        </authorList>
    </citation>
    <scope>NUCLEOTIDE SEQUENCE [LARGE SCALE GENOMIC DNA]</scope>
    <source>
        <strain evidence="3">SB41UT1</strain>
    </source>
</reference>
<dbReference type="InterPro" id="IPR029039">
    <property type="entry name" value="Flavoprotein-like_sf"/>
</dbReference>
<accession>A0A1X7AMB0</accession>
<dbReference type="PANTHER" id="PTHR47307">
    <property type="entry name" value="GLUTATHIONE-REGULATED POTASSIUM-EFFLUX SYSTEM ANCILLARY PROTEIN KEFG"/>
    <property type="match status" value="1"/>
</dbReference>
<protein>
    <submittedName>
        <fullName evidence="3">General stress protein 14</fullName>
        <ecNumber evidence="3">1.6.99.-</ecNumber>
    </submittedName>
</protein>
<proteinExistence type="predicted"/>
<sequence length="207" mass="23865">MANKVLVLYAHPSQNRSEVNQPLFEAARRIEGVTCVDLYAEYPTYHINIEREQQRLLRHDVIVFLFPLYWYSTPSILKEWQDLVLEYGFAYGKEGTALRGKLFFCALSTGGEEHAYKREGFNHFTVSELLQPLEQTANLTGMIYLPPMVLFGARTAVEDQRLAEHVARWERLLKAFVSEQVDITAARQEILMNPLAELLTKELGERS</sequence>
<evidence type="ECO:0000259" key="2">
    <source>
        <dbReference type="Pfam" id="PF02525"/>
    </source>
</evidence>
<dbReference type="Pfam" id="PF02525">
    <property type="entry name" value="Flavodoxin_2"/>
    <property type="match status" value="1"/>
</dbReference>
<dbReference type="Gene3D" id="3.40.50.360">
    <property type="match status" value="1"/>
</dbReference>
<dbReference type="GO" id="GO:0009055">
    <property type="term" value="F:electron transfer activity"/>
    <property type="evidence" value="ECO:0007669"/>
    <property type="project" value="TreeGrafter"/>
</dbReference>
<dbReference type="AlphaFoldDB" id="A0A1X7AMB0"/>
<organism evidence="3 4">
    <name type="scientific">Parendozoicomonas haliclonae</name>
    <dbReference type="NCBI Taxonomy" id="1960125"/>
    <lineage>
        <taxon>Bacteria</taxon>
        <taxon>Pseudomonadati</taxon>
        <taxon>Pseudomonadota</taxon>
        <taxon>Gammaproteobacteria</taxon>
        <taxon>Oceanospirillales</taxon>
        <taxon>Endozoicomonadaceae</taxon>
        <taxon>Parendozoicomonas</taxon>
    </lineage>
</organism>
<evidence type="ECO:0000256" key="1">
    <source>
        <dbReference type="ARBA" id="ARBA00023002"/>
    </source>
</evidence>
<dbReference type="EMBL" id="FWPT01000007">
    <property type="protein sequence ID" value="SMA49097.1"/>
    <property type="molecule type" value="Genomic_DNA"/>
</dbReference>
<name>A0A1X7AMB0_9GAMM</name>
<dbReference type="GO" id="GO:0010181">
    <property type="term" value="F:FMN binding"/>
    <property type="evidence" value="ECO:0007669"/>
    <property type="project" value="TreeGrafter"/>
</dbReference>
<evidence type="ECO:0000313" key="3">
    <source>
        <dbReference type="EMBL" id="SMA49097.1"/>
    </source>
</evidence>
<dbReference type="InterPro" id="IPR046980">
    <property type="entry name" value="KefG/KefF"/>
</dbReference>
<evidence type="ECO:0000313" key="4">
    <source>
        <dbReference type="Proteomes" id="UP000196573"/>
    </source>
</evidence>
<dbReference type="RefSeq" id="WP_207626662.1">
    <property type="nucleotide sequence ID" value="NZ_CBCSCN010000007.1"/>
</dbReference>
<dbReference type="Proteomes" id="UP000196573">
    <property type="component" value="Unassembled WGS sequence"/>
</dbReference>
<dbReference type="InterPro" id="IPR003680">
    <property type="entry name" value="Flavodoxin_fold"/>
</dbReference>
<dbReference type="EC" id="1.6.99.-" evidence="3"/>
<feature type="domain" description="Flavodoxin-like fold" evidence="2">
    <location>
        <begin position="4"/>
        <end position="172"/>
    </location>
</feature>
<dbReference type="GO" id="GO:0003955">
    <property type="term" value="F:NAD(P)H dehydrogenase (quinone) activity"/>
    <property type="evidence" value="ECO:0007669"/>
    <property type="project" value="TreeGrafter"/>
</dbReference>